<dbReference type="Pfam" id="PF04071">
    <property type="entry name" value="zf-like"/>
    <property type="match status" value="1"/>
</dbReference>
<gene>
    <name evidence="2" type="ORF">EV211_11720</name>
</gene>
<name>A0A4R6Q264_9FIRM</name>
<dbReference type="AlphaFoldDB" id="A0A4R6Q264"/>
<dbReference type="InterPro" id="IPR007212">
    <property type="entry name" value="Zf-like"/>
</dbReference>
<protein>
    <submittedName>
        <fullName evidence="2">Cysteine-rich small protein</fullName>
    </submittedName>
</protein>
<dbReference type="Proteomes" id="UP000295500">
    <property type="component" value="Unassembled WGS sequence"/>
</dbReference>
<dbReference type="OrthoDB" id="9799337at2"/>
<keyword evidence="3" id="KW-1185">Reference proteome</keyword>
<feature type="domain" description="Cysteine-rich small" evidence="1">
    <location>
        <begin position="8"/>
        <end position="88"/>
    </location>
</feature>
<dbReference type="EMBL" id="SNXO01000017">
    <property type="protein sequence ID" value="TDP56306.1"/>
    <property type="molecule type" value="Genomic_DNA"/>
</dbReference>
<comment type="caution">
    <text evidence="2">The sequence shown here is derived from an EMBL/GenBank/DDBJ whole genome shotgun (WGS) entry which is preliminary data.</text>
</comment>
<sequence length="89" mass="10450">MKTQTENFKFFSHKDCEFFPCHKVKNPDDFNCLFCYCPLYALGDKCGGNFKYTENGIKDCSDCMIPHTRKAFDYITAHFDQIKELAQKK</sequence>
<dbReference type="RefSeq" id="WP_133528448.1">
    <property type="nucleotide sequence ID" value="NZ_SNXO01000017.1"/>
</dbReference>
<reference evidence="2 3" key="1">
    <citation type="submission" date="2019-03" db="EMBL/GenBank/DDBJ databases">
        <title>Genomic Encyclopedia of Type Strains, Phase IV (KMG-IV): sequencing the most valuable type-strain genomes for metagenomic binning, comparative biology and taxonomic classification.</title>
        <authorList>
            <person name="Goeker M."/>
        </authorList>
    </citation>
    <scope>NUCLEOTIDE SEQUENCE [LARGE SCALE GENOMIC DNA]</scope>
    <source>
        <strain evidence="2 3">DSM 28287</strain>
    </source>
</reference>
<accession>A0A4R6Q264</accession>
<evidence type="ECO:0000259" key="1">
    <source>
        <dbReference type="Pfam" id="PF04071"/>
    </source>
</evidence>
<proteinExistence type="predicted"/>
<evidence type="ECO:0000313" key="2">
    <source>
        <dbReference type="EMBL" id="TDP56306.1"/>
    </source>
</evidence>
<organism evidence="2 3">
    <name type="scientific">Aminicella lysinilytica</name>
    <dbReference type="NCBI Taxonomy" id="433323"/>
    <lineage>
        <taxon>Bacteria</taxon>
        <taxon>Bacillati</taxon>
        <taxon>Bacillota</taxon>
        <taxon>Clostridia</taxon>
        <taxon>Peptostreptococcales</taxon>
        <taxon>Anaerovoracaceae</taxon>
        <taxon>Aminicella</taxon>
    </lineage>
</organism>
<evidence type="ECO:0000313" key="3">
    <source>
        <dbReference type="Proteomes" id="UP000295500"/>
    </source>
</evidence>